<dbReference type="SUPFAM" id="SSF52172">
    <property type="entry name" value="CheY-like"/>
    <property type="match status" value="1"/>
</dbReference>
<name>A0A7M3MJS9_9BACT</name>
<feature type="region of interest" description="Disordered" evidence="4">
    <location>
        <begin position="1"/>
        <end position="23"/>
    </location>
</feature>
<accession>A0A7M3MJS9</accession>
<dbReference type="PROSITE" id="PS50005">
    <property type="entry name" value="TPR"/>
    <property type="match status" value="1"/>
</dbReference>
<evidence type="ECO:0000256" key="1">
    <source>
        <dbReference type="ARBA" id="ARBA00022553"/>
    </source>
</evidence>
<dbReference type="OrthoDB" id="5469454at2"/>
<dbReference type="PROSITE" id="PS50110">
    <property type="entry name" value="RESPONSE_REGULATORY"/>
    <property type="match status" value="1"/>
</dbReference>
<dbReference type="InterPro" id="IPR001789">
    <property type="entry name" value="Sig_transdc_resp-reg_receiver"/>
</dbReference>
<organism evidence="6 7">
    <name type="scientific">Oceanidesulfovibrio indonesiensis</name>
    <dbReference type="NCBI Taxonomy" id="54767"/>
    <lineage>
        <taxon>Bacteria</taxon>
        <taxon>Pseudomonadati</taxon>
        <taxon>Thermodesulfobacteriota</taxon>
        <taxon>Desulfovibrionia</taxon>
        <taxon>Desulfovibrionales</taxon>
        <taxon>Desulfovibrionaceae</taxon>
        <taxon>Oceanidesulfovibrio</taxon>
    </lineage>
</organism>
<dbReference type="Gene3D" id="3.40.50.2300">
    <property type="match status" value="1"/>
</dbReference>
<dbReference type="PANTHER" id="PTHR44591:SF3">
    <property type="entry name" value="RESPONSE REGULATORY DOMAIN-CONTAINING PROTEIN"/>
    <property type="match status" value="1"/>
</dbReference>
<evidence type="ECO:0000256" key="4">
    <source>
        <dbReference type="SAM" id="MobiDB-lite"/>
    </source>
</evidence>
<dbReference type="RefSeq" id="WP_144301154.1">
    <property type="nucleotide sequence ID" value="NZ_QMIE01000001.1"/>
</dbReference>
<dbReference type="SUPFAM" id="SSF48452">
    <property type="entry name" value="TPR-like"/>
    <property type="match status" value="1"/>
</dbReference>
<sequence>MEHARTAPALGREQSGVAPSRNSKARWSASCANDLPACDLAEMRILVLSTSHHHARTDRKLLLRLGAADVRHESSGVRAARQLVTGKADCVILDGRLDDMSGLEFVRLIRLHPRTALMPVVLASVENGRAAVLEALASGISGYLIRPYSMVGLARQIGRVLEQPARTIEEGMGVSREAFEEKMAEYEAPSAIEAPPEDRVAALLAEVDELLRVNALDAACEAVVPLARTSDPAVRAEAHVRLAEVHLRRANPGMRLDALAEAGSSFQDAGEFERAAECFAMLQALNPSAPGPDEQAARTALKRRDHAEAARIYSRMLNVREPEAVCRSISRACMFTSDPVTNARLLCTELGNLRGAEEAQAIYERVVGPPPKPAEEPVEREDRARGRLAEVLAVARYTVRAYRAMKHQPGEPAILQPGA</sequence>
<proteinExistence type="predicted"/>
<feature type="domain" description="Response regulatory" evidence="5">
    <location>
        <begin position="44"/>
        <end position="161"/>
    </location>
</feature>
<dbReference type="InterPro" id="IPR011006">
    <property type="entry name" value="CheY-like_superfamily"/>
</dbReference>
<comment type="caution">
    <text evidence="6">The sequence shown here is derived from an EMBL/GenBank/DDBJ whole genome shotgun (WGS) entry which is preliminary data.</text>
</comment>
<gene>
    <name evidence="6" type="ORF">DPQ33_00175</name>
</gene>
<dbReference type="PANTHER" id="PTHR44591">
    <property type="entry name" value="STRESS RESPONSE REGULATOR PROTEIN 1"/>
    <property type="match status" value="1"/>
</dbReference>
<dbReference type="AlphaFoldDB" id="A0A7M3MJS9"/>
<feature type="modified residue" description="4-aspartylphosphate" evidence="2">
    <location>
        <position position="94"/>
    </location>
</feature>
<feature type="repeat" description="TPR" evidence="3">
    <location>
        <begin position="256"/>
        <end position="289"/>
    </location>
</feature>
<dbReference type="Gene3D" id="1.25.40.10">
    <property type="entry name" value="Tetratricopeptide repeat domain"/>
    <property type="match status" value="1"/>
</dbReference>
<dbReference type="EMBL" id="QMIE01000001">
    <property type="protein sequence ID" value="TVM19691.1"/>
    <property type="molecule type" value="Genomic_DNA"/>
</dbReference>
<dbReference type="SMART" id="SM00448">
    <property type="entry name" value="REC"/>
    <property type="match status" value="1"/>
</dbReference>
<evidence type="ECO:0000256" key="3">
    <source>
        <dbReference type="PROSITE-ProRule" id="PRU00339"/>
    </source>
</evidence>
<evidence type="ECO:0000259" key="5">
    <source>
        <dbReference type="PROSITE" id="PS50110"/>
    </source>
</evidence>
<dbReference type="Pfam" id="PF00072">
    <property type="entry name" value="Response_reg"/>
    <property type="match status" value="1"/>
</dbReference>
<reference evidence="6 7" key="1">
    <citation type="submission" date="2018-06" db="EMBL/GenBank/DDBJ databases">
        <title>Complete genome of Desulfovibrio indonesiensis P37SLT.</title>
        <authorList>
            <person name="Crispim J.S."/>
            <person name="Vidigal P.M.P."/>
            <person name="Silva L.C.F."/>
            <person name="Laguardia C.N."/>
            <person name="Araujo L.C."/>
            <person name="Dias R.S."/>
            <person name="Sousa M.P."/>
            <person name="Paula S.O."/>
            <person name="Silva C."/>
        </authorList>
    </citation>
    <scope>NUCLEOTIDE SEQUENCE [LARGE SCALE GENOMIC DNA]</scope>
    <source>
        <strain evidence="6 7">P37SLT</strain>
    </source>
</reference>
<keyword evidence="7" id="KW-1185">Reference proteome</keyword>
<evidence type="ECO:0000313" key="6">
    <source>
        <dbReference type="EMBL" id="TVM19691.1"/>
    </source>
</evidence>
<keyword evidence="3" id="KW-0802">TPR repeat</keyword>
<dbReference type="InterPro" id="IPR019734">
    <property type="entry name" value="TPR_rpt"/>
</dbReference>
<evidence type="ECO:0000313" key="7">
    <source>
        <dbReference type="Proteomes" id="UP000448292"/>
    </source>
</evidence>
<dbReference type="Proteomes" id="UP000448292">
    <property type="component" value="Unassembled WGS sequence"/>
</dbReference>
<evidence type="ECO:0000256" key="2">
    <source>
        <dbReference type="PROSITE-ProRule" id="PRU00169"/>
    </source>
</evidence>
<keyword evidence="1 2" id="KW-0597">Phosphoprotein</keyword>
<dbReference type="InterPro" id="IPR050595">
    <property type="entry name" value="Bact_response_regulator"/>
</dbReference>
<dbReference type="InterPro" id="IPR011990">
    <property type="entry name" value="TPR-like_helical_dom_sf"/>
</dbReference>
<dbReference type="GO" id="GO:0000160">
    <property type="term" value="P:phosphorelay signal transduction system"/>
    <property type="evidence" value="ECO:0007669"/>
    <property type="project" value="InterPro"/>
</dbReference>
<protein>
    <recommendedName>
        <fullName evidence="5">Response regulatory domain-containing protein</fullName>
    </recommendedName>
</protein>